<sequence length="77" mass="9133">MQTMDVRFKGDLSPTKIKLKDANNACDSNDHQRQKEMDTIAHVFYQRVQNETEEFLQQITKYVLPPNDSRESHPLRR</sequence>
<dbReference type="AlphaFoldDB" id="A0A8K0KX45"/>
<evidence type="ECO:0000313" key="1">
    <source>
        <dbReference type="EMBL" id="KAG8239683.1"/>
    </source>
</evidence>
<proteinExistence type="predicted"/>
<evidence type="ECO:0000313" key="2">
    <source>
        <dbReference type="Proteomes" id="UP000792457"/>
    </source>
</evidence>
<comment type="caution">
    <text evidence="1">The sequence shown here is derived from an EMBL/GenBank/DDBJ whole genome shotgun (WGS) entry which is preliminary data.</text>
</comment>
<name>A0A8K0KX45_LADFU</name>
<organism evidence="1 2">
    <name type="scientific">Ladona fulva</name>
    <name type="common">Scarce chaser dragonfly</name>
    <name type="synonym">Libellula fulva</name>
    <dbReference type="NCBI Taxonomy" id="123851"/>
    <lineage>
        <taxon>Eukaryota</taxon>
        <taxon>Metazoa</taxon>
        <taxon>Ecdysozoa</taxon>
        <taxon>Arthropoda</taxon>
        <taxon>Hexapoda</taxon>
        <taxon>Insecta</taxon>
        <taxon>Pterygota</taxon>
        <taxon>Palaeoptera</taxon>
        <taxon>Odonata</taxon>
        <taxon>Epiprocta</taxon>
        <taxon>Anisoptera</taxon>
        <taxon>Libelluloidea</taxon>
        <taxon>Libellulidae</taxon>
        <taxon>Ladona</taxon>
    </lineage>
</organism>
<accession>A0A8K0KX45</accession>
<reference evidence="1" key="1">
    <citation type="submission" date="2013-04" db="EMBL/GenBank/DDBJ databases">
        <authorList>
            <person name="Qu J."/>
            <person name="Murali S.C."/>
            <person name="Bandaranaike D."/>
            <person name="Bellair M."/>
            <person name="Blankenburg K."/>
            <person name="Chao H."/>
            <person name="Dinh H."/>
            <person name="Doddapaneni H."/>
            <person name="Downs B."/>
            <person name="Dugan-Rocha S."/>
            <person name="Elkadiri S."/>
            <person name="Gnanaolivu R.D."/>
            <person name="Hernandez B."/>
            <person name="Javaid M."/>
            <person name="Jayaseelan J.C."/>
            <person name="Lee S."/>
            <person name="Li M."/>
            <person name="Ming W."/>
            <person name="Munidasa M."/>
            <person name="Muniz J."/>
            <person name="Nguyen L."/>
            <person name="Ongeri F."/>
            <person name="Osuji N."/>
            <person name="Pu L.-L."/>
            <person name="Puazo M."/>
            <person name="Qu C."/>
            <person name="Quiroz J."/>
            <person name="Raj R."/>
            <person name="Weissenberger G."/>
            <person name="Xin Y."/>
            <person name="Zou X."/>
            <person name="Han Y."/>
            <person name="Richards S."/>
            <person name="Worley K."/>
            <person name="Muzny D."/>
            <person name="Gibbs R."/>
        </authorList>
    </citation>
    <scope>NUCLEOTIDE SEQUENCE</scope>
    <source>
        <strain evidence="1">Sampled in the wild</strain>
    </source>
</reference>
<dbReference type="Proteomes" id="UP000792457">
    <property type="component" value="Unassembled WGS sequence"/>
</dbReference>
<dbReference type="EMBL" id="KZ309802">
    <property type="protein sequence ID" value="KAG8239683.1"/>
    <property type="molecule type" value="Genomic_DNA"/>
</dbReference>
<reference evidence="1" key="2">
    <citation type="submission" date="2017-10" db="EMBL/GenBank/DDBJ databases">
        <title>Ladona fulva Genome sequencing and assembly.</title>
        <authorList>
            <person name="Murali S."/>
            <person name="Richards S."/>
            <person name="Bandaranaike D."/>
            <person name="Bellair M."/>
            <person name="Blankenburg K."/>
            <person name="Chao H."/>
            <person name="Dinh H."/>
            <person name="Doddapaneni H."/>
            <person name="Dugan-Rocha S."/>
            <person name="Elkadiri S."/>
            <person name="Gnanaolivu R."/>
            <person name="Hernandez B."/>
            <person name="Skinner E."/>
            <person name="Javaid M."/>
            <person name="Lee S."/>
            <person name="Li M."/>
            <person name="Ming W."/>
            <person name="Munidasa M."/>
            <person name="Muniz J."/>
            <person name="Nguyen L."/>
            <person name="Hughes D."/>
            <person name="Osuji N."/>
            <person name="Pu L.-L."/>
            <person name="Puazo M."/>
            <person name="Qu C."/>
            <person name="Quiroz J."/>
            <person name="Raj R."/>
            <person name="Weissenberger G."/>
            <person name="Xin Y."/>
            <person name="Zou X."/>
            <person name="Han Y."/>
            <person name="Worley K."/>
            <person name="Muzny D."/>
            <person name="Gibbs R."/>
        </authorList>
    </citation>
    <scope>NUCLEOTIDE SEQUENCE</scope>
    <source>
        <strain evidence="1">Sampled in the wild</strain>
    </source>
</reference>
<keyword evidence="2" id="KW-1185">Reference proteome</keyword>
<gene>
    <name evidence="1" type="ORF">J437_LFUL017236</name>
</gene>
<protein>
    <submittedName>
        <fullName evidence="1">Uncharacterized protein</fullName>
    </submittedName>
</protein>